<reference evidence="2" key="1">
    <citation type="submission" date="2022-03" db="EMBL/GenBank/DDBJ databases">
        <authorList>
            <person name="Tunstrom K."/>
        </authorList>
    </citation>
    <scope>NUCLEOTIDE SEQUENCE</scope>
</reference>
<proteinExistence type="predicted"/>
<feature type="signal peptide" evidence="1">
    <location>
        <begin position="1"/>
        <end position="18"/>
    </location>
</feature>
<evidence type="ECO:0000313" key="3">
    <source>
        <dbReference type="Proteomes" id="UP001153954"/>
    </source>
</evidence>
<gene>
    <name evidence="2" type="ORF">EEDITHA_LOCUS6621</name>
</gene>
<organism evidence="2 3">
    <name type="scientific">Euphydryas editha</name>
    <name type="common">Edith's checkerspot</name>
    <dbReference type="NCBI Taxonomy" id="104508"/>
    <lineage>
        <taxon>Eukaryota</taxon>
        <taxon>Metazoa</taxon>
        <taxon>Ecdysozoa</taxon>
        <taxon>Arthropoda</taxon>
        <taxon>Hexapoda</taxon>
        <taxon>Insecta</taxon>
        <taxon>Pterygota</taxon>
        <taxon>Neoptera</taxon>
        <taxon>Endopterygota</taxon>
        <taxon>Lepidoptera</taxon>
        <taxon>Glossata</taxon>
        <taxon>Ditrysia</taxon>
        <taxon>Papilionoidea</taxon>
        <taxon>Nymphalidae</taxon>
        <taxon>Nymphalinae</taxon>
        <taxon>Euphydryas</taxon>
    </lineage>
</organism>
<dbReference type="Proteomes" id="UP001153954">
    <property type="component" value="Unassembled WGS sequence"/>
</dbReference>
<sequence length="219" mass="24451">MLFTTLCGIFSILPFSFALINCRLACKRCRENIAYPEMLEVYCAMCNECRGRRRGWLQGKRNLRTENENQLNNDELDGYLGNYLSINTRKDDCVPQTEDLCEDQQLLSEKITTSSTTTTTTTTTSTTTHRPCYPKPNCVKPTRAPCYSMPCPVVPLAMPVCPMCPMVGTGSIASSTSTVPTLPHDRKVVDSVTANTDSLFFYVGVPKKLLKDLKLLNNP</sequence>
<evidence type="ECO:0000313" key="2">
    <source>
        <dbReference type="EMBL" id="CAH2090691.1"/>
    </source>
</evidence>
<name>A0AAU9TU39_EUPED</name>
<keyword evidence="1" id="KW-0732">Signal</keyword>
<feature type="chain" id="PRO_5043672957" evidence="1">
    <location>
        <begin position="19"/>
        <end position="219"/>
    </location>
</feature>
<comment type="caution">
    <text evidence="2">The sequence shown here is derived from an EMBL/GenBank/DDBJ whole genome shotgun (WGS) entry which is preliminary data.</text>
</comment>
<accession>A0AAU9TU39</accession>
<protein>
    <submittedName>
        <fullName evidence="2">Uncharacterized protein</fullName>
    </submittedName>
</protein>
<dbReference type="EMBL" id="CAKOGL010000010">
    <property type="protein sequence ID" value="CAH2090691.1"/>
    <property type="molecule type" value="Genomic_DNA"/>
</dbReference>
<keyword evidence="3" id="KW-1185">Reference proteome</keyword>
<evidence type="ECO:0000256" key="1">
    <source>
        <dbReference type="SAM" id="SignalP"/>
    </source>
</evidence>
<dbReference type="AlphaFoldDB" id="A0AAU9TU39"/>